<dbReference type="STRING" id="767817.Desgi_1173"/>
<feature type="domain" description="PurM-like N-terminal" evidence="2">
    <location>
        <begin position="36"/>
        <end position="148"/>
    </location>
</feature>
<dbReference type="GO" id="GO:0051604">
    <property type="term" value="P:protein maturation"/>
    <property type="evidence" value="ECO:0007669"/>
    <property type="project" value="TreeGrafter"/>
</dbReference>
<dbReference type="OrthoDB" id="9801934at2"/>
<dbReference type="Gene3D" id="3.90.650.10">
    <property type="entry name" value="PurM-like C-terminal domain"/>
    <property type="match status" value="1"/>
</dbReference>
<dbReference type="Pfam" id="PF00586">
    <property type="entry name" value="AIRS"/>
    <property type="match status" value="1"/>
</dbReference>
<evidence type="ECO:0000313" key="4">
    <source>
        <dbReference type="EMBL" id="AGL00696.1"/>
    </source>
</evidence>
<dbReference type="CDD" id="cd02197">
    <property type="entry name" value="HypE"/>
    <property type="match status" value="1"/>
</dbReference>
<dbReference type="Gene3D" id="3.30.1330.10">
    <property type="entry name" value="PurM-like, N-terminal domain"/>
    <property type="match status" value="1"/>
</dbReference>
<dbReference type="InterPro" id="IPR036921">
    <property type="entry name" value="PurM-like_N_sf"/>
</dbReference>
<organism evidence="4 5">
    <name type="scientific">Desulfoscipio gibsoniae DSM 7213</name>
    <dbReference type="NCBI Taxonomy" id="767817"/>
    <lineage>
        <taxon>Bacteria</taxon>
        <taxon>Bacillati</taxon>
        <taxon>Bacillota</taxon>
        <taxon>Clostridia</taxon>
        <taxon>Eubacteriales</taxon>
        <taxon>Desulfallaceae</taxon>
        <taxon>Desulfoscipio</taxon>
    </lineage>
</organism>
<dbReference type="PANTHER" id="PTHR30303:SF0">
    <property type="entry name" value="CARBAMOYL DEHYDRATASE HYPE"/>
    <property type="match status" value="1"/>
</dbReference>
<evidence type="ECO:0000313" key="5">
    <source>
        <dbReference type="Proteomes" id="UP000013520"/>
    </source>
</evidence>
<feature type="domain" description="PurM-like C-terminal" evidence="3">
    <location>
        <begin position="161"/>
        <end position="307"/>
    </location>
</feature>
<accession>R4KM25</accession>
<keyword evidence="5" id="KW-1185">Reference proteome</keyword>
<gene>
    <name evidence="4" type="ORF">Desgi_1173</name>
</gene>
<dbReference type="SUPFAM" id="SSF55326">
    <property type="entry name" value="PurM N-terminal domain-like"/>
    <property type="match status" value="1"/>
</dbReference>
<dbReference type="InterPro" id="IPR036676">
    <property type="entry name" value="PurM-like_C_sf"/>
</dbReference>
<dbReference type="InterPro" id="IPR011854">
    <property type="entry name" value="HypE"/>
</dbReference>
<dbReference type="AlphaFoldDB" id="R4KM25"/>
<dbReference type="NCBIfam" id="TIGR02124">
    <property type="entry name" value="hypE"/>
    <property type="match status" value="1"/>
</dbReference>
<protein>
    <submittedName>
        <fullName evidence="4">Hydrogenase expression/formation protein HypE</fullName>
    </submittedName>
</protein>
<dbReference type="HOGENOM" id="CLU_049733_0_0_9"/>
<dbReference type="Proteomes" id="UP000013520">
    <property type="component" value="Chromosome"/>
</dbReference>
<dbReference type="PIRSF" id="PIRSF005644">
    <property type="entry name" value="Hdrgns_mtr_HypE"/>
    <property type="match status" value="1"/>
</dbReference>
<dbReference type="Pfam" id="PF02769">
    <property type="entry name" value="AIRS_C"/>
    <property type="match status" value="1"/>
</dbReference>
<reference evidence="4 5" key="1">
    <citation type="submission" date="2012-01" db="EMBL/GenBank/DDBJ databases">
        <title>Complete sequence of Desulfotomaculum gibsoniae DSM 7213.</title>
        <authorList>
            <consortium name="US DOE Joint Genome Institute"/>
            <person name="Lucas S."/>
            <person name="Han J."/>
            <person name="Lapidus A."/>
            <person name="Cheng J.-F."/>
            <person name="Goodwin L."/>
            <person name="Pitluck S."/>
            <person name="Peters L."/>
            <person name="Ovchinnikova G."/>
            <person name="Teshima H."/>
            <person name="Detter J.C."/>
            <person name="Han C."/>
            <person name="Tapia R."/>
            <person name="Land M."/>
            <person name="Hauser L."/>
            <person name="Kyrpides N."/>
            <person name="Ivanova N."/>
            <person name="Pagani I."/>
            <person name="Parshina S."/>
            <person name="Plugge C."/>
            <person name="Muyzer G."/>
            <person name="Kuever J."/>
            <person name="Ivanova A."/>
            <person name="Nazina T."/>
            <person name="Klenk H.-P."/>
            <person name="Brambilla E."/>
            <person name="Spring S."/>
            <person name="Stams A.F."/>
            <person name="Woyke T."/>
        </authorList>
    </citation>
    <scope>NUCLEOTIDE SEQUENCE [LARGE SCALE GENOMIC DNA]</scope>
    <source>
        <strain evidence="4 5">DSM 7213</strain>
    </source>
</reference>
<dbReference type="RefSeq" id="WP_006523711.1">
    <property type="nucleotide sequence ID" value="NC_021184.1"/>
</dbReference>
<evidence type="ECO:0000259" key="3">
    <source>
        <dbReference type="Pfam" id="PF02769"/>
    </source>
</evidence>
<dbReference type="InterPro" id="IPR016188">
    <property type="entry name" value="PurM-like_N"/>
</dbReference>
<dbReference type="KEGG" id="dgi:Desgi_1173"/>
<dbReference type="PANTHER" id="PTHR30303">
    <property type="entry name" value="HYDROGENASE ISOENZYMES FORMATION PROTEIN HYPE"/>
    <property type="match status" value="1"/>
</dbReference>
<sequence>MSVVLLAHGDGGLLTRELVDGLFLKYFNNPLLQQLSDAAVFNSPGGRMAMTTDAFVVDPIFFPGGDIGKLAVCGTINDLAVSGARPRYITASFTIEEGFALADLEKVVASMAEACTEAGVDVVAGDTKVVPRGHLDKLFITTTGVGMVPEKLDWGYHRPVPGDVVLVNGSLGNHGLTILAARENLGLDGALASDCAPLNNTINLLQKHCSGIKMMRDLTRGGLATAAKEIAEGCGLDIRLREYALPIDAAVRGAAEILGLDPLYLANEGKFLVIIDPAQVTKALDILKQSSYGRDSQVIGQICAGSGNVYLQTPLGGTKILGLLAGQPLPRIC</sequence>
<evidence type="ECO:0000256" key="1">
    <source>
        <dbReference type="ARBA" id="ARBA00006243"/>
    </source>
</evidence>
<proteinExistence type="inferred from homology"/>
<name>R4KM25_9FIRM</name>
<dbReference type="SUPFAM" id="SSF56042">
    <property type="entry name" value="PurM C-terminal domain-like"/>
    <property type="match status" value="1"/>
</dbReference>
<dbReference type="eggNOG" id="COG0309">
    <property type="taxonomic scope" value="Bacteria"/>
</dbReference>
<dbReference type="InterPro" id="IPR010918">
    <property type="entry name" value="PurM-like_C_dom"/>
</dbReference>
<evidence type="ECO:0000259" key="2">
    <source>
        <dbReference type="Pfam" id="PF00586"/>
    </source>
</evidence>
<dbReference type="EMBL" id="CP003273">
    <property type="protein sequence ID" value="AGL00696.1"/>
    <property type="molecule type" value="Genomic_DNA"/>
</dbReference>
<comment type="similarity">
    <text evidence="1">Belongs to the HypE family.</text>
</comment>